<feature type="transmembrane region" description="Helical" evidence="2">
    <location>
        <begin position="12"/>
        <end position="31"/>
    </location>
</feature>
<sequence length="1108" mass="115291">MFASAVERPAWCLLTITAIFFVSCVFSGFWFSELNPRIHDDDYPESITAIFSTQTIDALNQDRQLHEALLSLTTAVALSSTDLGDRYGWENLRSFGGNLTSGVEHFRNKQVETEGKRGLIEDIGKGIGSALSSKLNVTGGIQGVLSGLGNNLVGALGTPALFLGIGLGMGASTGLNLTSPQQASAIASRIATSFNAAPTGLNLVAQNLGDGLLSQILPTVKLGNAQLPNIGPAAFALASGIGNATAAGLGLTQEQFKPAQNATIEDIAGNIGLGITTPLVANLKDMLQSLTSSAAGSGLMQKLPEIASAAGVGLGKGVKNGLGLGATKTDSNGNNTQGRNRRATDDKSGGPDISQAVELFTEGASQSFLAGSNFSLANNLFGGASLAGSFDIKSMLAPIASGVGAGIGLWAAVGLNFRPVGSKATIAGDGTANGTNGVQVATAAEAFTQNLLTNFLLNSSVIDDVKMIAKGKNPMFRLNFEAAQAAEGFGRGAIEGVVSAISSVGGFKNLVSGDIPANAIDDLPVLGAITFNDSVNGAAVGLGRGITGKGTLLVANIVKNLTSGSQTSKNAALGRKRSISSGHEGVSVDKLSPLYTRQTQQTGSVEAPLAIDAATAQAGGQKAVDVLNCQGIGGLASVFLGVRSNLKPDMSIFSLAGGANGPPLDPQVLQALPKGPVNITLNGNTFEIVLQDQDVKVNGQELKVFVVLTALHVLFVTLAFFLFLPLYLIWGVVWRFSNLVGYPVDEARNRNWRMGFLLAFALFSIVGIVLGIVGIGNVRHFRDLHAILGLVALIIIVPAVGLSIVRLRTSMPHPAPSAFVGFKGPIGLARSPQRVYFISSALIQIIIILGQLCLIRGFETLRSFSLCAVDAVLNSAVVAGLMSFLLMVQISATALVGIRTWLEQRIADKEKKGVAPTLDPSVFGDPRNNTMERFGFDQKKAAPAVDVAGARTLSRRTDELQGTEDRSISTPYNLKKDGSFSGPSSNENALVSPRSGAKSEEGGFYTPKTGNYTPTSAQNGESASRGRMGGEQRPSSGAFNRSLSPGPRITSRPKTANVTTQDLFPPPRPESERPGRAVATEQAGSNKRNSRPIDGNIAVRNSLTGFEV</sequence>
<keyword evidence="2" id="KW-0812">Transmembrane</keyword>
<reference evidence="3 4" key="2">
    <citation type="journal article" date="2013" name="PLoS Genet.">
        <title>Comparative genome structure, secondary metabolite, and effector coding capacity across Cochliobolus pathogens.</title>
        <authorList>
            <person name="Condon B.J."/>
            <person name="Leng Y."/>
            <person name="Wu D."/>
            <person name="Bushley K.E."/>
            <person name="Ohm R.A."/>
            <person name="Otillar R."/>
            <person name="Martin J."/>
            <person name="Schackwitz W."/>
            <person name="Grimwood J."/>
            <person name="MohdZainudin N."/>
            <person name="Xue C."/>
            <person name="Wang R."/>
            <person name="Manning V.A."/>
            <person name="Dhillon B."/>
            <person name="Tu Z.J."/>
            <person name="Steffenson B.J."/>
            <person name="Salamov A."/>
            <person name="Sun H."/>
            <person name="Lowry S."/>
            <person name="LaButti K."/>
            <person name="Han J."/>
            <person name="Copeland A."/>
            <person name="Lindquist E."/>
            <person name="Barry K."/>
            <person name="Schmutz J."/>
            <person name="Baker S.E."/>
            <person name="Ciuffetti L.M."/>
            <person name="Grigoriev I.V."/>
            <person name="Zhong S."/>
            <person name="Turgeon B.G."/>
        </authorList>
    </citation>
    <scope>NUCLEOTIDE SEQUENCE [LARGE SCALE GENOMIC DNA]</scope>
    <source>
        <strain evidence="4">28A</strain>
    </source>
</reference>
<keyword evidence="4" id="KW-1185">Reference proteome</keyword>
<dbReference type="AlphaFoldDB" id="R0INB9"/>
<feature type="transmembrane region" description="Helical" evidence="2">
    <location>
        <begin position="835"/>
        <end position="858"/>
    </location>
</feature>
<feature type="region of interest" description="Disordered" evidence="1">
    <location>
        <begin position="947"/>
        <end position="1095"/>
    </location>
</feature>
<dbReference type="RefSeq" id="XP_008026120.1">
    <property type="nucleotide sequence ID" value="XM_008027929.1"/>
</dbReference>
<name>R0INB9_EXST2</name>
<feature type="compositionally biased region" description="Polar residues" evidence="1">
    <location>
        <begin position="1033"/>
        <end position="1043"/>
    </location>
</feature>
<feature type="compositionally biased region" description="Polar residues" evidence="1">
    <location>
        <begin position="328"/>
        <end position="338"/>
    </location>
</feature>
<feature type="compositionally biased region" description="Polar residues" evidence="1">
    <location>
        <begin position="1008"/>
        <end position="1022"/>
    </location>
</feature>
<feature type="compositionally biased region" description="Basic and acidic residues" evidence="1">
    <location>
        <begin position="955"/>
        <end position="967"/>
    </location>
</feature>
<keyword evidence="2" id="KW-0472">Membrane</keyword>
<dbReference type="EMBL" id="KB908604">
    <property type="protein sequence ID" value="EOA86271.1"/>
    <property type="molecule type" value="Genomic_DNA"/>
</dbReference>
<evidence type="ECO:0000256" key="1">
    <source>
        <dbReference type="SAM" id="MobiDB-lite"/>
    </source>
</evidence>
<feature type="transmembrane region" description="Helical" evidence="2">
    <location>
        <begin position="784"/>
        <end position="805"/>
    </location>
</feature>
<feature type="transmembrane region" description="Helical" evidence="2">
    <location>
        <begin position="704"/>
        <end position="733"/>
    </location>
</feature>
<dbReference type="GeneID" id="19404519"/>
<feature type="transmembrane region" description="Helical" evidence="2">
    <location>
        <begin position="878"/>
        <end position="902"/>
    </location>
</feature>
<proteinExistence type="predicted"/>
<feature type="transmembrane region" description="Helical" evidence="2">
    <location>
        <begin position="754"/>
        <end position="778"/>
    </location>
</feature>
<organism evidence="3 4">
    <name type="scientific">Exserohilum turcicum (strain 28A)</name>
    <name type="common">Northern leaf blight fungus</name>
    <name type="synonym">Setosphaeria turcica</name>
    <dbReference type="NCBI Taxonomy" id="671987"/>
    <lineage>
        <taxon>Eukaryota</taxon>
        <taxon>Fungi</taxon>
        <taxon>Dikarya</taxon>
        <taxon>Ascomycota</taxon>
        <taxon>Pezizomycotina</taxon>
        <taxon>Dothideomycetes</taxon>
        <taxon>Pleosporomycetidae</taxon>
        <taxon>Pleosporales</taxon>
        <taxon>Pleosporineae</taxon>
        <taxon>Pleosporaceae</taxon>
        <taxon>Exserohilum</taxon>
    </lineage>
</organism>
<reference evidence="3 4" key="1">
    <citation type="journal article" date="2012" name="PLoS Pathog.">
        <title>Diverse lifestyles and strategies of plant pathogenesis encoded in the genomes of eighteen Dothideomycetes fungi.</title>
        <authorList>
            <person name="Ohm R.A."/>
            <person name="Feau N."/>
            <person name="Henrissat B."/>
            <person name="Schoch C.L."/>
            <person name="Horwitz B.A."/>
            <person name="Barry K.W."/>
            <person name="Condon B.J."/>
            <person name="Copeland A.C."/>
            <person name="Dhillon B."/>
            <person name="Glaser F."/>
            <person name="Hesse C.N."/>
            <person name="Kosti I."/>
            <person name="LaButti K."/>
            <person name="Lindquist E.A."/>
            <person name="Lucas S."/>
            <person name="Salamov A.A."/>
            <person name="Bradshaw R.E."/>
            <person name="Ciuffetti L."/>
            <person name="Hamelin R.C."/>
            <person name="Kema G.H.J."/>
            <person name="Lawrence C."/>
            <person name="Scott J.A."/>
            <person name="Spatafora J.W."/>
            <person name="Turgeon B.G."/>
            <person name="de Wit P.J.G.M."/>
            <person name="Zhong S."/>
            <person name="Goodwin S.B."/>
            <person name="Grigoriev I.V."/>
        </authorList>
    </citation>
    <scope>NUCLEOTIDE SEQUENCE [LARGE SCALE GENOMIC DNA]</scope>
    <source>
        <strain evidence="4">28A</strain>
    </source>
</reference>
<dbReference type="Proteomes" id="UP000016935">
    <property type="component" value="Unassembled WGS sequence"/>
</dbReference>
<dbReference type="eggNOG" id="ENOG502SHWA">
    <property type="taxonomic scope" value="Eukaryota"/>
</dbReference>
<gene>
    <name evidence="3" type="ORF">SETTUDRAFT_39758</name>
</gene>
<feature type="compositionally biased region" description="Polar residues" evidence="1">
    <location>
        <begin position="1052"/>
        <end position="1062"/>
    </location>
</feature>
<keyword evidence="2" id="KW-1133">Transmembrane helix</keyword>
<accession>R0INB9</accession>
<protein>
    <submittedName>
        <fullName evidence="3">Uncharacterized protein</fullName>
    </submittedName>
</protein>
<evidence type="ECO:0000313" key="4">
    <source>
        <dbReference type="Proteomes" id="UP000016935"/>
    </source>
</evidence>
<dbReference type="OrthoDB" id="5148443at2759"/>
<feature type="region of interest" description="Disordered" evidence="1">
    <location>
        <begin position="325"/>
        <end position="352"/>
    </location>
</feature>
<evidence type="ECO:0000256" key="2">
    <source>
        <dbReference type="SAM" id="Phobius"/>
    </source>
</evidence>
<evidence type="ECO:0000313" key="3">
    <source>
        <dbReference type="EMBL" id="EOA86271.1"/>
    </source>
</evidence>
<dbReference type="HOGENOM" id="CLU_283698_0_0_1"/>